<organism evidence="2 3">
    <name type="scientific">Stylosanthes scabra</name>
    <dbReference type="NCBI Taxonomy" id="79078"/>
    <lineage>
        <taxon>Eukaryota</taxon>
        <taxon>Viridiplantae</taxon>
        <taxon>Streptophyta</taxon>
        <taxon>Embryophyta</taxon>
        <taxon>Tracheophyta</taxon>
        <taxon>Spermatophyta</taxon>
        <taxon>Magnoliopsida</taxon>
        <taxon>eudicotyledons</taxon>
        <taxon>Gunneridae</taxon>
        <taxon>Pentapetalae</taxon>
        <taxon>rosids</taxon>
        <taxon>fabids</taxon>
        <taxon>Fabales</taxon>
        <taxon>Fabaceae</taxon>
        <taxon>Papilionoideae</taxon>
        <taxon>50 kb inversion clade</taxon>
        <taxon>dalbergioids sensu lato</taxon>
        <taxon>Dalbergieae</taxon>
        <taxon>Pterocarpus clade</taxon>
        <taxon>Stylosanthes</taxon>
    </lineage>
</organism>
<accession>A0ABU6V415</accession>
<gene>
    <name evidence="2" type="ORF">PIB30_003472</name>
</gene>
<dbReference type="Proteomes" id="UP001341840">
    <property type="component" value="Unassembled WGS sequence"/>
</dbReference>
<evidence type="ECO:0000256" key="1">
    <source>
        <dbReference type="SAM" id="MobiDB-lite"/>
    </source>
</evidence>
<feature type="compositionally biased region" description="Basic and acidic residues" evidence="1">
    <location>
        <begin position="7"/>
        <end position="20"/>
    </location>
</feature>
<evidence type="ECO:0000313" key="2">
    <source>
        <dbReference type="EMBL" id="MED6167500.1"/>
    </source>
</evidence>
<evidence type="ECO:0000313" key="3">
    <source>
        <dbReference type="Proteomes" id="UP001341840"/>
    </source>
</evidence>
<name>A0ABU6V415_9FABA</name>
<keyword evidence="3" id="KW-1185">Reference proteome</keyword>
<proteinExistence type="predicted"/>
<protein>
    <submittedName>
        <fullName evidence="2">Uncharacterized protein</fullName>
    </submittedName>
</protein>
<feature type="region of interest" description="Disordered" evidence="1">
    <location>
        <begin position="1"/>
        <end position="20"/>
    </location>
</feature>
<comment type="caution">
    <text evidence="2">The sequence shown here is derived from an EMBL/GenBank/DDBJ whole genome shotgun (WGS) entry which is preliminary data.</text>
</comment>
<reference evidence="2 3" key="1">
    <citation type="journal article" date="2023" name="Plants (Basel)">
        <title>Bridging the Gap: Combining Genomics and Transcriptomics Approaches to Understand Stylosanthes scabra, an Orphan Legume from the Brazilian Caatinga.</title>
        <authorList>
            <person name="Ferreira-Neto J.R.C."/>
            <person name="da Silva M.D."/>
            <person name="Binneck E."/>
            <person name="de Melo N.F."/>
            <person name="da Silva R.H."/>
            <person name="de Melo A.L.T.M."/>
            <person name="Pandolfi V."/>
            <person name="Bustamante F.O."/>
            <person name="Brasileiro-Vidal A.C."/>
            <person name="Benko-Iseppon A.M."/>
        </authorList>
    </citation>
    <scope>NUCLEOTIDE SEQUENCE [LARGE SCALE GENOMIC DNA]</scope>
    <source>
        <tissue evidence="2">Leaves</tissue>
    </source>
</reference>
<dbReference type="EMBL" id="JASCZI010151041">
    <property type="protein sequence ID" value="MED6167500.1"/>
    <property type="molecule type" value="Genomic_DNA"/>
</dbReference>
<sequence length="82" mass="9277">MFLTPGKEQKSKEKTRQKCRDVSVLPHGGHKCSGLVTWRRGPPRMRLGFKEGRLGFQEVDQAWNSVGVDLQGHSDAQALRME</sequence>